<name>A0ABD1Q8F4_9LAMI</name>
<organism evidence="3 4">
    <name type="scientific">Abeliophyllum distichum</name>
    <dbReference type="NCBI Taxonomy" id="126358"/>
    <lineage>
        <taxon>Eukaryota</taxon>
        <taxon>Viridiplantae</taxon>
        <taxon>Streptophyta</taxon>
        <taxon>Embryophyta</taxon>
        <taxon>Tracheophyta</taxon>
        <taxon>Spermatophyta</taxon>
        <taxon>Magnoliopsida</taxon>
        <taxon>eudicotyledons</taxon>
        <taxon>Gunneridae</taxon>
        <taxon>Pentapetalae</taxon>
        <taxon>asterids</taxon>
        <taxon>lamiids</taxon>
        <taxon>Lamiales</taxon>
        <taxon>Oleaceae</taxon>
        <taxon>Forsythieae</taxon>
        <taxon>Abeliophyllum</taxon>
    </lineage>
</organism>
<keyword evidence="2" id="KW-0472">Membrane</keyword>
<gene>
    <name evidence="3" type="ORF">Adt_40573</name>
</gene>
<keyword evidence="4" id="KW-1185">Reference proteome</keyword>
<accession>A0ABD1Q8F4</accession>
<dbReference type="PANTHER" id="PTHR33728:SF21">
    <property type="entry name" value="TRANSMEMBRANE PROTEIN"/>
    <property type="match status" value="1"/>
</dbReference>
<proteinExistence type="predicted"/>
<keyword evidence="2" id="KW-0812">Transmembrane</keyword>
<sequence>MSDSFNLAPIGHDSTPPLPDSDSGSNEGRPPWVTITTILISLTPTQIGPAQKNSTTFVADLGLIPSAATTYSTRRVTTSQPPVSSPTKDDQFDVSIGALGLAPAKLPLDSSHGATHAHFDNSENAVSFKFVVIAILISMFLVMAIFE</sequence>
<dbReference type="Proteomes" id="UP001604336">
    <property type="component" value="Unassembled WGS sequence"/>
</dbReference>
<dbReference type="EMBL" id="JBFOLK010000012">
    <property type="protein sequence ID" value="KAL2472437.1"/>
    <property type="molecule type" value="Genomic_DNA"/>
</dbReference>
<reference evidence="4" key="1">
    <citation type="submission" date="2024-07" db="EMBL/GenBank/DDBJ databases">
        <title>Two chromosome-level genome assemblies of Korean endemic species Abeliophyllum distichum and Forsythia ovata (Oleaceae).</title>
        <authorList>
            <person name="Jang H."/>
        </authorList>
    </citation>
    <scope>NUCLEOTIDE SEQUENCE [LARGE SCALE GENOMIC DNA]</scope>
</reference>
<comment type="caution">
    <text evidence="3">The sequence shown here is derived from an EMBL/GenBank/DDBJ whole genome shotgun (WGS) entry which is preliminary data.</text>
</comment>
<feature type="transmembrane region" description="Helical" evidence="2">
    <location>
        <begin position="126"/>
        <end position="146"/>
    </location>
</feature>
<protein>
    <submittedName>
        <fullName evidence="3">Uncharacterized protein</fullName>
    </submittedName>
</protein>
<dbReference type="AlphaFoldDB" id="A0ABD1Q8F4"/>
<evidence type="ECO:0000313" key="4">
    <source>
        <dbReference type="Proteomes" id="UP001604336"/>
    </source>
</evidence>
<dbReference type="PANTHER" id="PTHR33728">
    <property type="entry name" value="CTTNBP 2 AMINO-TERMINAL-LIKE PROTEIN"/>
    <property type="match status" value="1"/>
</dbReference>
<keyword evidence="2" id="KW-1133">Transmembrane helix</keyword>
<feature type="region of interest" description="Disordered" evidence="1">
    <location>
        <begin position="1"/>
        <end position="30"/>
    </location>
</feature>
<evidence type="ECO:0000313" key="3">
    <source>
        <dbReference type="EMBL" id="KAL2472437.1"/>
    </source>
</evidence>
<evidence type="ECO:0000256" key="1">
    <source>
        <dbReference type="SAM" id="MobiDB-lite"/>
    </source>
</evidence>
<evidence type="ECO:0000256" key="2">
    <source>
        <dbReference type="SAM" id="Phobius"/>
    </source>
</evidence>